<dbReference type="STRING" id="866536.Belba_0876"/>
<dbReference type="eggNOG" id="ENOG502ZMYP">
    <property type="taxonomic scope" value="Bacteria"/>
</dbReference>
<gene>
    <name evidence="1" type="ordered locus">Belba_0876</name>
</gene>
<dbReference type="OrthoDB" id="828231at2"/>
<proteinExistence type="predicted"/>
<dbReference type="AlphaFoldDB" id="I3Z2Q5"/>
<evidence type="ECO:0000313" key="2">
    <source>
        <dbReference type="Proteomes" id="UP000006050"/>
    </source>
</evidence>
<reference evidence="2" key="1">
    <citation type="submission" date="2012-06" db="EMBL/GenBank/DDBJ databases">
        <title>The complete genome of Belliella baltica DSM 15883.</title>
        <authorList>
            <person name="Lucas S."/>
            <person name="Copeland A."/>
            <person name="Lapidus A."/>
            <person name="Goodwin L."/>
            <person name="Pitluck S."/>
            <person name="Peters L."/>
            <person name="Mikhailova N."/>
            <person name="Davenport K."/>
            <person name="Kyrpides N."/>
            <person name="Mavromatis K."/>
            <person name="Pagani I."/>
            <person name="Ivanova N."/>
            <person name="Ovchinnikova G."/>
            <person name="Zeytun A."/>
            <person name="Detter J.C."/>
            <person name="Han C."/>
            <person name="Land M."/>
            <person name="Hauser L."/>
            <person name="Markowitz V."/>
            <person name="Cheng J.-F."/>
            <person name="Hugenholtz P."/>
            <person name="Woyke T."/>
            <person name="Wu D."/>
            <person name="Tindall B."/>
            <person name="Pomrenke H."/>
            <person name="Brambilla E."/>
            <person name="Klenk H.-P."/>
            <person name="Eisen J.A."/>
        </authorList>
    </citation>
    <scope>NUCLEOTIDE SEQUENCE [LARGE SCALE GENOMIC DNA]</scope>
    <source>
        <strain evidence="2">DSM 15883 / CIP 108006 / LMG 21964 / BA134</strain>
    </source>
</reference>
<keyword evidence="2" id="KW-1185">Reference proteome</keyword>
<dbReference type="KEGG" id="bbd:Belba_0876"/>
<protein>
    <submittedName>
        <fullName evidence="1">Uncharacterized protein</fullName>
    </submittedName>
</protein>
<accession>I3Z2Q5</accession>
<dbReference type="Proteomes" id="UP000006050">
    <property type="component" value="Chromosome"/>
</dbReference>
<dbReference type="EMBL" id="CP003281">
    <property type="protein sequence ID" value="AFL83523.1"/>
    <property type="molecule type" value="Genomic_DNA"/>
</dbReference>
<evidence type="ECO:0000313" key="1">
    <source>
        <dbReference type="EMBL" id="AFL83523.1"/>
    </source>
</evidence>
<dbReference type="HOGENOM" id="CLU_2520912_0_0_10"/>
<dbReference type="RefSeq" id="WP_014771531.1">
    <property type="nucleotide sequence ID" value="NC_018010.1"/>
</dbReference>
<name>I3Z2Q5_BELBD</name>
<sequence>MILEIKEIADVKIFFEQLLEEESLNFHPDEDFKNYINVKTRLPSYSSKEANLRNCLLESCFELCQSENVDIYEFGVTKLFSKLN</sequence>
<organism evidence="1 2">
    <name type="scientific">Belliella baltica (strain DSM 15883 / CIP 108006 / LMG 21964 / BA134)</name>
    <dbReference type="NCBI Taxonomy" id="866536"/>
    <lineage>
        <taxon>Bacteria</taxon>
        <taxon>Pseudomonadati</taxon>
        <taxon>Bacteroidota</taxon>
        <taxon>Cytophagia</taxon>
        <taxon>Cytophagales</taxon>
        <taxon>Cyclobacteriaceae</taxon>
        <taxon>Belliella</taxon>
    </lineage>
</organism>